<evidence type="ECO:0000256" key="4">
    <source>
        <dbReference type="PROSITE-ProRule" id="PRU00175"/>
    </source>
</evidence>
<dbReference type="InterPro" id="IPR013083">
    <property type="entry name" value="Znf_RING/FYVE/PHD"/>
</dbReference>
<dbReference type="Pfam" id="PF13639">
    <property type="entry name" value="zf-RING_2"/>
    <property type="match status" value="1"/>
</dbReference>
<evidence type="ECO:0000256" key="3">
    <source>
        <dbReference type="ARBA" id="ARBA00022833"/>
    </source>
</evidence>
<dbReference type="Gene3D" id="3.30.40.10">
    <property type="entry name" value="Zinc/RING finger domain, C3HC4 (zinc finger)"/>
    <property type="match status" value="1"/>
</dbReference>
<sequence length="241" mass="27986">MERIVCSICQDDLKLPVANPNCCSHLFCYGCLNGWLEKNRKCPIDNSQIQTVRVMASENGPVLQTIPIPEADSPLEGELFDITKCFPDIFLLPKKQWVESLGDAQEDLHNMFSQILDFEGTIQSYIDMNPENILKLKKIEDLLLRFRMYINNLGKDIRFYESLDEEEKQSLERLVNRHENYVIHYFTSSFEKYQIPMPSLYPISGSVNRCLYLFMNITYTFIYGFLSFIEEITPGGDQTTS</sequence>
<dbReference type="InterPro" id="IPR001841">
    <property type="entry name" value="Znf_RING"/>
</dbReference>
<organism evidence="6 7">
    <name type="scientific">Hymenolepis diminuta</name>
    <name type="common">Rat tapeworm</name>
    <dbReference type="NCBI Taxonomy" id="6216"/>
    <lineage>
        <taxon>Eukaryota</taxon>
        <taxon>Metazoa</taxon>
        <taxon>Spiralia</taxon>
        <taxon>Lophotrochozoa</taxon>
        <taxon>Platyhelminthes</taxon>
        <taxon>Cestoda</taxon>
        <taxon>Eucestoda</taxon>
        <taxon>Cyclophyllidea</taxon>
        <taxon>Hymenolepididae</taxon>
        <taxon>Hymenolepis</taxon>
    </lineage>
</organism>
<dbReference type="PROSITE" id="PS50089">
    <property type="entry name" value="ZF_RING_2"/>
    <property type="match status" value="1"/>
</dbReference>
<dbReference type="EMBL" id="CABIJS010000654">
    <property type="protein sequence ID" value="VUZ54457.1"/>
    <property type="molecule type" value="Genomic_DNA"/>
</dbReference>
<evidence type="ECO:0000313" key="7">
    <source>
        <dbReference type="Proteomes" id="UP000321570"/>
    </source>
</evidence>
<keyword evidence="1" id="KW-0479">Metal-binding</keyword>
<dbReference type="PROSITE" id="PS00518">
    <property type="entry name" value="ZF_RING_1"/>
    <property type="match status" value="1"/>
</dbReference>
<dbReference type="AlphaFoldDB" id="A0A564Z4L0"/>
<gene>
    <name evidence="6" type="ORF">WMSIL1_LOCUS12509</name>
</gene>
<evidence type="ECO:0000256" key="1">
    <source>
        <dbReference type="ARBA" id="ARBA00022723"/>
    </source>
</evidence>
<keyword evidence="7" id="KW-1185">Reference proteome</keyword>
<keyword evidence="2 4" id="KW-0863">Zinc-finger</keyword>
<dbReference type="InterPro" id="IPR017907">
    <property type="entry name" value="Znf_RING_CS"/>
</dbReference>
<proteinExistence type="predicted"/>
<dbReference type="SMART" id="SM00184">
    <property type="entry name" value="RING"/>
    <property type="match status" value="1"/>
</dbReference>
<dbReference type="Proteomes" id="UP000321570">
    <property type="component" value="Unassembled WGS sequence"/>
</dbReference>
<protein>
    <recommendedName>
        <fullName evidence="5">RING-type domain-containing protein</fullName>
    </recommendedName>
</protein>
<keyword evidence="3" id="KW-0862">Zinc</keyword>
<dbReference type="SUPFAM" id="SSF57850">
    <property type="entry name" value="RING/U-box"/>
    <property type="match status" value="1"/>
</dbReference>
<evidence type="ECO:0000256" key="2">
    <source>
        <dbReference type="ARBA" id="ARBA00022771"/>
    </source>
</evidence>
<evidence type="ECO:0000313" key="6">
    <source>
        <dbReference type="EMBL" id="VUZ54457.1"/>
    </source>
</evidence>
<reference evidence="6 7" key="1">
    <citation type="submission" date="2019-07" db="EMBL/GenBank/DDBJ databases">
        <authorList>
            <person name="Jastrzebski P J."/>
            <person name="Paukszto L."/>
            <person name="Jastrzebski P J."/>
        </authorList>
    </citation>
    <scope>NUCLEOTIDE SEQUENCE [LARGE SCALE GENOMIC DNA]</scope>
    <source>
        <strain evidence="6 7">WMS-il1</strain>
    </source>
</reference>
<name>A0A564Z4L0_HYMDI</name>
<accession>A0A564Z4L0</accession>
<dbReference type="GO" id="GO:0008270">
    <property type="term" value="F:zinc ion binding"/>
    <property type="evidence" value="ECO:0007669"/>
    <property type="project" value="UniProtKB-KW"/>
</dbReference>
<feature type="domain" description="RING-type" evidence="5">
    <location>
        <begin position="6"/>
        <end position="46"/>
    </location>
</feature>
<evidence type="ECO:0000259" key="5">
    <source>
        <dbReference type="PROSITE" id="PS50089"/>
    </source>
</evidence>